<dbReference type="PANTHER" id="PTHR11280">
    <property type="entry name" value="GLUCOSAMINE-6-PHOSPHATE ISOMERASE"/>
    <property type="match status" value="1"/>
</dbReference>
<evidence type="ECO:0000313" key="3">
    <source>
        <dbReference type="EMBL" id="CAA9272561.1"/>
    </source>
</evidence>
<accession>A0A6J4J8S0</accession>
<name>A0A6J4J8S0_9BACT</name>
<dbReference type="EMBL" id="CADCTJ010000896">
    <property type="protein sequence ID" value="CAA9272561.1"/>
    <property type="molecule type" value="Genomic_DNA"/>
</dbReference>
<dbReference type="Pfam" id="PF01182">
    <property type="entry name" value="Glucosamine_iso"/>
    <property type="match status" value="1"/>
</dbReference>
<dbReference type="GO" id="GO:0006043">
    <property type="term" value="P:glucosamine catabolic process"/>
    <property type="evidence" value="ECO:0007669"/>
    <property type="project" value="TreeGrafter"/>
</dbReference>
<evidence type="ECO:0000259" key="2">
    <source>
        <dbReference type="Pfam" id="PF01182"/>
    </source>
</evidence>
<protein>
    <submittedName>
        <fullName evidence="3">Glucosamine-6-phosphate deaminase</fullName>
        <ecNumber evidence="3">3.5.99.6</ecNumber>
    </submittedName>
</protein>
<organism evidence="3">
    <name type="scientific">uncultured Adhaeribacter sp</name>
    <dbReference type="NCBI Taxonomy" id="448109"/>
    <lineage>
        <taxon>Bacteria</taxon>
        <taxon>Pseudomonadati</taxon>
        <taxon>Bacteroidota</taxon>
        <taxon>Cytophagia</taxon>
        <taxon>Cytophagales</taxon>
        <taxon>Hymenobacteraceae</taxon>
        <taxon>Adhaeribacter</taxon>
        <taxon>environmental samples</taxon>
    </lineage>
</organism>
<dbReference type="GO" id="GO:0006046">
    <property type="term" value="P:N-acetylglucosamine catabolic process"/>
    <property type="evidence" value="ECO:0007669"/>
    <property type="project" value="TreeGrafter"/>
</dbReference>
<dbReference type="InterPro" id="IPR006148">
    <property type="entry name" value="Glc/Gal-6P_isomerase"/>
</dbReference>
<dbReference type="PROSITE" id="PS01161">
    <property type="entry name" value="GLC_GALNAC_ISOMERASE"/>
    <property type="match status" value="1"/>
</dbReference>
<dbReference type="InterPro" id="IPR018321">
    <property type="entry name" value="Glucosamine6P_isomerase_CS"/>
</dbReference>
<dbReference type="SUPFAM" id="SSF100950">
    <property type="entry name" value="NagB/RpiA/CoA transferase-like"/>
    <property type="match status" value="1"/>
</dbReference>
<dbReference type="AlphaFoldDB" id="A0A6J4J8S0"/>
<feature type="domain" description="Glucosamine/galactosamine-6-phosphate isomerase" evidence="2">
    <location>
        <begin position="10"/>
        <end position="226"/>
    </location>
</feature>
<dbReference type="GO" id="GO:0019262">
    <property type="term" value="P:N-acetylneuraminate catabolic process"/>
    <property type="evidence" value="ECO:0007669"/>
    <property type="project" value="TreeGrafter"/>
</dbReference>
<dbReference type="PANTHER" id="PTHR11280:SF5">
    <property type="entry name" value="GLUCOSAMINE-6-PHOSPHATE ISOMERASE"/>
    <property type="match status" value="1"/>
</dbReference>
<sequence length="246" mass="27059">MRTFIHPTYDDLSRAVADFVTDYIQQNPTALLCFPSGETPTGLLQYLVQYARAGKVDFSRCRFVGLDEWVGLGPHDEGSCEHYMNTHFFSPANIKPEQIQFFDTLAPDLAAECRRINEYISTNGPIDLMLVGVGLNGHLGLNEPGVAFDLYAHLQTLDETTKTMGQKYFKEPTALQEGITLGLQHLMEAKIAVLMAAGTKKAAIVAQALQGEVTNKLPASILQNHPNTYIFLDHEAANALKTSADA</sequence>
<evidence type="ECO:0000256" key="1">
    <source>
        <dbReference type="ARBA" id="ARBA00022801"/>
    </source>
</evidence>
<dbReference type="InterPro" id="IPR004547">
    <property type="entry name" value="Glucosamine6P_isomerase"/>
</dbReference>
<proteinExistence type="predicted"/>
<dbReference type="GO" id="GO:0042802">
    <property type="term" value="F:identical protein binding"/>
    <property type="evidence" value="ECO:0007669"/>
    <property type="project" value="TreeGrafter"/>
</dbReference>
<gene>
    <name evidence="3" type="ORF">AVDCRST_MAG95-2841</name>
</gene>
<dbReference type="Gene3D" id="3.40.50.1360">
    <property type="match status" value="1"/>
</dbReference>
<dbReference type="EC" id="3.5.99.6" evidence="3"/>
<reference evidence="3" key="1">
    <citation type="submission" date="2020-02" db="EMBL/GenBank/DDBJ databases">
        <authorList>
            <person name="Meier V. D."/>
        </authorList>
    </citation>
    <scope>NUCLEOTIDE SEQUENCE</scope>
    <source>
        <strain evidence="3">AVDCRST_MAG95</strain>
    </source>
</reference>
<dbReference type="CDD" id="cd01399">
    <property type="entry name" value="GlcN6P_deaminase"/>
    <property type="match status" value="1"/>
</dbReference>
<keyword evidence="1 3" id="KW-0378">Hydrolase</keyword>
<dbReference type="GO" id="GO:0005975">
    <property type="term" value="P:carbohydrate metabolic process"/>
    <property type="evidence" value="ECO:0007669"/>
    <property type="project" value="InterPro"/>
</dbReference>
<dbReference type="InterPro" id="IPR037171">
    <property type="entry name" value="NagB/RpiA_transferase-like"/>
</dbReference>
<dbReference type="GO" id="GO:0005737">
    <property type="term" value="C:cytoplasm"/>
    <property type="evidence" value="ECO:0007669"/>
    <property type="project" value="TreeGrafter"/>
</dbReference>
<dbReference type="GO" id="GO:0004342">
    <property type="term" value="F:glucosamine-6-phosphate deaminase activity"/>
    <property type="evidence" value="ECO:0007669"/>
    <property type="project" value="UniProtKB-EC"/>
</dbReference>